<dbReference type="STRING" id="294935.ATN88_03965"/>
<dbReference type="InterPro" id="IPR029787">
    <property type="entry name" value="Nucleotide_cyclase"/>
</dbReference>
<dbReference type="InterPro" id="IPR003660">
    <property type="entry name" value="HAMP_dom"/>
</dbReference>
<dbReference type="Pfam" id="PF17152">
    <property type="entry name" value="CHASE8"/>
    <property type="match status" value="1"/>
</dbReference>
<dbReference type="PANTHER" id="PTHR44757">
    <property type="entry name" value="DIGUANYLATE CYCLASE DGCP"/>
    <property type="match status" value="1"/>
</dbReference>
<name>A0A135IBT8_9GAMM</name>
<protein>
    <recommendedName>
        <fullName evidence="6">Diguanylate cyclase</fullName>
    </recommendedName>
</protein>
<dbReference type="Pfam" id="PF00990">
    <property type="entry name" value="GGDEF"/>
    <property type="match status" value="1"/>
</dbReference>
<dbReference type="InterPro" id="IPR035965">
    <property type="entry name" value="PAS-like_dom_sf"/>
</dbReference>
<dbReference type="SUPFAM" id="SSF55073">
    <property type="entry name" value="Nucleotide cyclase"/>
    <property type="match status" value="1"/>
</dbReference>
<dbReference type="SMART" id="SM00267">
    <property type="entry name" value="GGDEF"/>
    <property type="match status" value="1"/>
</dbReference>
<keyword evidence="1" id="KW-0812">Transmembrane</keyword>
<evidence type="ECO:0000259" key="3">
    <source>
        <dbReference type="PROSITE" id="PS50887"/>
    </source>
</evidence>
<evidence type="ECO:0000256" key="1">
    <source>
        <dbReference type="SAM" id="Phobius"/>
    </source>
</evidence>
<dbReference type="InterPro" id="IPR033417">
    <property type="entry name" value="CHASE8"/>
</dbReference>
<keyword evidence="5" id="KW-1185">Reference proteome</keyword>
<dbReference type="InterPro" id="IPR043128">
    <property type="entry name" value="Rev_trsase/Diguanyl_cyclase"/>
</dbReference>
<dbReference type="PROSITE" id="PS50885">
    <property type="entry name" value="HAMP"/>
    <property type="match status" value="1"/>
</dbReference>
<gene>
    <name evidence="4" type="ORF">ATN88_03965</name>
</gene>
<dbReference type="CDD" id="cd06225">
    <property type="entry name" value="HAMP"/>
    <property type="match status" value="1"/>
</dbReference>
<reference evidence="4 5" key="1">
    <citation type="submission" date="2015-11" db="EMBL/GenBank/DDBJ databases">
        <title>Genomic Taxonomy of the Vibrionaceae.</title>
        <authorList>
            <person name="Gomez-Gil B."/>
            <person name="Enciso-Ibarra J."/>
        </authorList>
    </citation>
    <scope>NUCLEOTIDE SEQUENCE [LARGE SCALE GENOMIC DNA]</scope>
    <source>
        <strain evidence="4 5">CAIM 912</strain>
    </source>
</reference>
<dbReference type="Gene3D" id="6.10.340.10">
    <property type="match status" value="1"/>
</dbReference>
<dbReference type="NCBIfam" id="TIGR00254">
    <property type="entry name" value="GGDEF"/>
    <property type="match status" value="1"/>
</dbReference>
<feature type="domain" description="GGDEF" evidence="3">
    <location>
        <begin position="504"/>
        <end position="635"/>
    </location>
</feature>
<feature type="transmembrane region" description="Helical" evidence="1">
    <location>
        <begin position="156"/>
        <end position="178"/>
    </location>
</feature>
<sequence length="642" mass="71528">MTPQFLKNLPLRVKLILPTWLLMTVFVIGGGLATTHIVSQNLEEGLAYRADILASGAASNLTAAIAFEDIASAKEQLTALSYDPDLVHAKVLRDSGSEFVSFSRLPKDCAPHPAGFICNQTALERVVKPIQMGSEKLGTLELYFTKTRVADEKQRLTGFLVMATVALSLFALFFARLIHGFVSQPLSSLHRSMSNMIRLGIMSNTLPVTRYDELGQLTECFNDMVTSLYERDKQLTATLSQLEEKSIYINHVLDTIDHGILVIAPGDVVTYFNPAAEIELKSMGCDPTNLDHILSNFLPATTLLEVSSAIDEHRPIHAVEIRHRVSGKVYRVRSTPMASAQHSLVQFEDITTLQTAEQRRKLAELIFDQSKDATLVLSRSLSVEAQNRACLKTFGAVEHWNQMFSSDLGRLPYTEFKTLLRKGVYTWHSHLFCISGTILPCRIDARTVTNRNGKVEAFVISIFDQTTRLELKRLNHMAHHDPLTQLANRTHAMATLAQEHAIGQDMHVLFVDLDGFKNVNDLYGHNVGDELLKVIAKRLKGCVSSGDLVARLAGDEFLLGIRGSEQIEHIMQRLMKKLNEVIMVEGVRPRVSASIGVRYWASHDETPLKTVIDQADKAMYEAKAMGKNRYAYASEGANTVLL</sequence>
<evidence type="ECO:0000259" key="2">
    <source>
        <dbReference type="PROSITE" id="PS50885"/>
    </source>
</evidence>
<dbReference type="AlphaFoldDB" id="A0A135IBT8"/>
<dbReference type="SUPFAM" id="SSF55785">
    <property type="entry name" value="PYP-like sensor domain (PAS domain)"/>
    <property type="match status" value="1"/>
</dbReference>
<accession>A0A135IBT8</accession>
<keyword evidence="1" id="KW-0472">Membrane</keyword>
<dbReference type="RefSeq" id="WP_067410048.1">
    <property type="nucleotide sequence ID" value="NZ_LNTY01000006.1"/>
</dbReference>
<dbReference type="Proteomes" id="UP000070529">
    <property type="component" value="Unassembled WGS sequence"/>
</dbReference>
<dbReference type="PROSITE" id="PS50887">
    <property type="entry name" value="GGDEF"/>
    <property type="match status" value="1"/>
</dbReference>
<organism evidence="4 5">
    <name type="scientific">Enterovibrio coralii</name>
    <dbReference type="NCBI Taxonomy" id="294935"/>
    <lineage>
        <taxon>Bacteria</taxon>
        <taxon>Pseudomonadati</taxon>
        <taxon>Pseudomonadota</taxon>
        <taxon>Gammaproteobacteria</taxon>
        <taxon>Vibrionales</taxon>
        <taxon>Vibrionaceae</taxon>
        <taxon>Enterovibrio</taxon>
    </lineage>
</organism>
<proteinExistence type="predicted"/>
<evidence type="ECO:0000313" key="4">
    <source>
        <dbReference type="EMBL" id="KXF82927.1"/>
    </source>
</evidence>
<dbReference type="InterPro" id="IPR000160">
    <property type="entry name" value="GGDEF_dom"/>
</dbReference>
<dbReference type="OrthoDB" id="9812260at2"/>
<dbReference type="Gene3D" id="3.30.450.20">
    <property type="entry name" value="PAS domain"/>
    <property type="match status" value="1"/>
</dbReference>
<comment type="caution">
    <text evidence="4">The sequence shown here is derived from an EMBL/GenBank/DDBJ whole genome shotgun (WGS) entry which is preliminary data.</text>
</comment>
<dbReference type="CDD" id="cd01949">
    <property type="entry name" value="GGDEF"/>
    <property type="match status" value="1"/>
</dbReference>
<evidence type="ECO:0008006" key="6">
    <source>
        <dbReference type="Google" id="ProtNLM"/>
    </source>
</evidence>
<keyword evidence="1" id="KW-1133">Transmembrane helix</keyword>
<dbReference type="Gene3D" id="3.30.70.270">
    <property type="match status" value="1"/>
</dbReference>
<dbReference type="PANTHER" id="PTHR44757:SF2">
    <property type="entry name" value="BIOFILM ARCHITECTURE MAINTENANCE PROTEIN MBAA"/>
    <property type="match status" value="1"/>
</dbReference>
<dbReference type="GO" id="GO:0007165">
    <property type="term" value="P:signal transduction"/>
    <property type="evidence" value="ECO:0007669"/>
    <property type="project" value="InterPro"/>
</dbReference>
<evidence type="ECO:0000313" key="5">
    <source>
        <dbReference type="Proteomes" id="UP000070529"/>
    </source>
</evidence>
<dbReference type="GO" id="GO:0016020">
    <property type="term" value="C:membrane"/>
    <property type="evidence" value="ECO:0007669"/>
    <property type="project" value="InterPro"/>
</dbReference>
<dbReference type="EMBL" id="LNTY01000006">
    <property type="protein sequence ID" value="KXF82927.1"/>
    <property type="molecule type" value="Genomic_DNA"/>
</dbReference>
<feature type="transmembrane region" description="Helical" evidence="1">
    <location>
        <begin position="20"/>
        <end position="39"/>
    </location>
</feature>
<dbReference type="InterPro" id="IPR052155">
    <property type="entry name" value="Biofilm_reg_signaling"/>
</dbReference>
<feature type="domain" description="HAMP" evidence="2">
    <location>
        <begin position="180"/>
        <end position="233"/>
    </location>
</feature>